<keyword evidence="4 6" id="KW-1133">Transmembrane helix</keyword>
<dbReference type="AlphaFoldDB" id="A0A2G8KFM4"/>
<feature type="transmembrane region" description="Helical" evidence="6">
    <location>
        <begin position="477"/>
        <end position="495"/>
    </location>
</feature>
<sequence>MSNVYSRGIYHDSDVDNRLQENNTAVYGNVQYHQQNEGYLSSSQDSLVAAYQNIPDVQNMNIHDMSGNEDAAGPVYSNQPLSGKKSLRGTLRHAEAAAKYQLEQVNDEEYDADQQIDNIIRNVPTSLQAKKELKSQYSKKQPSKFSRTVGTRWTKFKYRIYDLSLQFEIWRSSLKVVEGKFGTAVVSYFVFLKWLLFLNIYISFLVLGLMVLPQIILVRNYTAANETVSCEESYDDIIINDCKDGNGGVCIIDFLEGSGWMEQTYLFYGNYSPCYTREEFHGFDCTEIDNKYDLPLAYLLTTVGLFVLSFLLMLNYTSGALKESLASSEDTVVKYCNKVFCGWDYLLTDKNSATLKKESIRYELKSDLDEESRAMQRENRSLGQKVKLYGIRVILNIIVLSILGGAFFIIFYVTNFSIGNTTNPLSDNALVQLLISFLPSIMITVLNGIIPVVFNVMVKFEDYSPQFEIGITLLRTVFLRLASLVILIFSIFGQVNCSGSARDEECRFCTTSGLRCWETSVGQEFYKLALTDFAAVVIVVLAVEFPRKLAAKYFQIGIAKALGQMEFEIPKNVLAIVYSQAVCWIGVFFCPFLPLMTLVKFFVFFYLKKWSLLINMLPSQRPFRASRSGIFFMMILMITFLMCIAPVGYFIANIEPSRGCGPFRLQVNGNYIWNELQLSLKDWNNVFSDALQFVGSAGFSVPLIVFLALLLYYYVAIGSAQLGMIMLLKTQLSLEGKDKHFLLTRIDQLVQSDAVSENIFYSPK</sequence>
<dbReference type="Proteomes" id="UP000230750">
    <property type="component" value="Unassembled WGS sequence"/>
</dbReference>
<evidence type="ECO:0000259" key="7">
    <source>
        <dbReference type="Pfam" id="PF07810"/>
    </source>
</evidence>
<dbReference type="InterPro" id="IPR038900">
    <property type="entry name" value="TMC"/>
</dbReference>
<dbReference type="InterPro" id="IPR012496">
    <property type="entry name" value="TMC_dom"/>
</dbReference>
<dbReference type="STRING" id="307972.A0A2G8KFM4"/>
<keyword evidence="5 6" id="KW-0472">Membrane</keyword>
<gene>
    <name evidence="8" type="ORF">BSL78_16363</name>
</gene>
<dbReference type="OrthoDB" id="1936208at2759"/>
<feature type="transmembrane region" description="Helical" evidence="6">
    <location>
        <begin position="630"/>
        <end position="652"/>
    </location>
</feature>
<evidence type="ECO:0000256" key="6">
    <source>
        <dbReference type="SAM" id="Phobius"/>
    </source>
</evidence>
<protein>
    <submittedName>
        <fullName evidence="8">Putative transmembrane channel-like protein 7</fullName>
    </submittedName>
</protein>
<feature type="domain" description="TMC" evidence="7">
    <location>
        <begin position="516"/>
        <end position="626"/>
    </location>
</feature>
<evidence type="ECO:0000256" key="3">
    <source>
        <dbReference type="ARBA" id="ARBA00022692"/>
    </source>
</evidence>
<dbReference type="GO" id="GO:0008381">
    <property type="term" value="F:mechanosensitive monoatomic ion channel activity"/>
    <property type="evidence" value="ECO:0007669"/>
    <property type="project" value="TreeGrafter"/>
</dbReference>
<feature type="transmembrane region" description="Helical" evidence="6">
    <location>
        <begin position="296"/>
        <end position="314"/>
    </location>
</feature>
<comment type="caution">
    <text evidence="8">The sequence shown here is derived from an EMBL/GenBank/DDBJ whole genome shotgun (WGS) entry which is preliminary data.</text>
</comment>
<comment type="similarity">
    <text evidence="2">Belongs to the TMC family.</text>
</comment>
<name>A0A2G8KFM4_STIJA</name>
<dbReference type="PANTHER" id="PTHR23302:SF24">
    <property type="entry name" value="TMC DOMAIN-CONTAINING PROTEIN"/>
    <property type="match status" value="1"/>
</dbReference>
<evidence type="ECO:0000313" key="8">
    <source>
        <dbReference type="EMBL" id="PIK46765.1"/>
    </source>
</evidence>
<dbReference type="GO" id="GO:0005886">
    <property type="term" value="C:plasma membrane"/>
    <property type="evidence" value="ECO:0007669"/>
    <property type="project" value="InterPro"/>
</dbReference>
<feature type="transmembrane region" description="Helical" evidence="6">
    <location>
        <begin position="433"/>
        <end position="456"/>
    </location>
</feature>
<organism evidence="8 9">
    <name type="scientific">Stichopus japonicus</name>
    <name type="common">Sea cucumber</name>
    <dbReference type="NCBI Taxonomy" id="307972"/>
    <lineage>
        <taxon>Eukaryota</taxon>
        <taxon>Metazoa</taxon>
        <taxon>Echinodermata</taxon>
        <taxon>Eleutherozoa</taxon>
        <taxon>Echinozoa</taxon>
        <taxon>Holothuroidea</taxon>
        <taxon>Aspidochirotacea</taxon>
        <taxon>Aspidochirotida</taxon>
        <taxon>Stichopodidae</taxon>
        <taxon>Apostichopus</taxon>
    </lineage>
</organism>
<dbReference type="PANTHER" id="PTHR23302">
    <property type="entry name" value="TRANSMEMBRANE CHANNEL-RELATED"/>
    <property type="match status" value="1"/>
</dbReference>
<comment type="subcellular location">
    <subcellularLocation>
        <location evidence="1">Membrane</location>
        <topology evidence="1">Multi-pass membrane protein</topology>
    </subcellularLocation>
</comment>
<dbReference type="EMBL" id="MRZV01000621">
    <property type="protein sequence ID" value="PIK46765.1"/>
    <property type="molecule type" value="Genomic_DNA"/>
</dbReference>
<reference evidence="8 9" key="1">
    <citation type="journal article" date="2017" name="PLoS Biol.">
        <title>The sea cucumber genome provides insights into morphological evolution and visceral regeneration.</title>
        <authorList>
            <person name="Zhang X."/>
            <person name="Sun L."/>
            <person name="Yuan J."/>
            <person name="Sun Y."/>
            <person name="Gao Y."/>
            <person name="Zhang L."/>
            <person name="Li S."/>
            <person name="Dai H."/>
            <person name="Hamel J.F."/>
            <person name="Liu C."/>
            <person name="Yu Y."/>
            <person name="Liu S."/>
            <person name="Lin W."/>
            <person name="Guo K."/>
            <person name="Jin S."/>
            <person name="Xu P."/>
            <person name="Storey K.B."/>
            <person name="Huan P."/>
            <person name="Zhang T."/>
            <person name="Zhou Y."/>
            <person name="Zhang J."/>
            <person name="Lin C."/>
            <person name="Li X."/>
            <person name="Xing L."/>
            <person name="Huo D."/>
            <person name="Sun M."/>
            <person name="Wang L."/>
            <person name="Mercier A."/>
            <person name="Li F."/>
            <person name="Yang H."/>
            <person name="Xiang J."/>
        </authorList>
    </citation>
    <scope>NUCLEOTIDE SEQUENCE [LARGE SCALE GENOMIC DNA]</scope>
    <source>
        <strain evidence="8">Shaxun</strain>
        <tissue evidence="8">Muscle</tissue>
    </source>
</reference>
<proteinExistence type="inferred from homology"/>
<keyword evidence="3 6" id="KW-0812">Transmembrane</keyword>
<evidence type="ECO:0000256" key="4">
    <source>
        <dbReference type="ARBA" id="ARBA00022989"/>
    </source>
</evidence>
<feature type="transmembrane region" description="Helical" evidence="6">
    <location>
        <begin position="194"/>
        <end position="216"/>
    </location>
</feature>
<keyword evidence="9" id="KW-1185">Reference proteome</keyword>
<accession>A0A2G8KFM4</accession>
<evidence type="ECO:0000256" key="1">
    <source>
        <dbReference type="ARBA" id="ARBA00004141"/>
    </source>
</evidence>
<feature type="transmembrane region" description="Helical" evidence="6">
    <location>
        <begin position="389"/>
        <end position="413"/>
    </location>
</feature>
<evidence type="ECO:0000256" key="5">
    <source>
        <dbReference type="ARBA" id="ARBA00023136"/>
    </source>
</evidence>
<feature type="transmembrane region" description="Helical" evidence="6">
    <location>
        <begin position="690"/>
        <end position="715"/>
    </location>
</feature>
<evidence type="ECO:0000256" key="2">
    <source>
        <dbReference type="ARBA" id="ARBA00006510"/>
    </source>
</evidence>
<evidence type="ECO:0000313" key="9">
    <source>
        <dbReference type="Proteomes" id="UP000230750"/>
    </source>
</evidence>
<dbReference type="Pfam" id="PF07810">
    <property type="entry name" value="TMC"/>
    <property type="match status" value="1"/>
</dbReference>